<dbReference type="CDD" id="cd03223">
    <property type="entry name" value="ABCD_peroxisomal_ALDP"/>
    <property type="match status" value="1"/>
</dbReference>
<comment type="subcellular location">
    <subcellularLocation>
        <location evidence="1">Peroxisome membrane</location>
        <topology evidence="1">Multi-pass membrane protein</topology>
    </subcellularLocation>
</comment>
<dbReference type="Pfam" id="PF00005">
    <property type="entry name" value="ABC_tran"/>
    <property type="match status" value="1"/>
</dbReference>
<dbReference type="GO" id="GO:0005778">
    <property type="term" value="C:peroxisomal membrane"/>
    <property type="evidence" value="ECO:0007669"/>
    <property type="project" value="UniProtKB-SubCell"/>
</dbReference>
<dbReference type="EMBL" id="CAJJDN010000027">
    <property type="protein sequence ID" value="CAD8071125.1"/>
    <property type="molecule type" value="Genomic_DNA"/>
</dbReference>
<dbReference type="GO" id="GO:0006635">
    <property type="term" value="P:fatty acid beta-oxidation"/>
    <property type="evidence" value="ECO:0007669"/>
    <property type="project" value="TreeGrafter"/>
</dbReference>
<evidence type="ECO:0000256" key="6">
    <source>
        <dbReference type="ARBA" id="ARBA00022840"/>
    </source>
</evidence>
<dbReference type="PANTHER" id="PTHR11384">
    <property type="entry name" value="ATP-BINDING CASSETTE, SUB-FAMILY D MEMBER"/>
    <property type="match status" value="1"/>
</dbReference>
<dbReference type="OrthoDB" id="422637at2759"/>
<feature type="domain" description="ABC transmembrane type-1" evidence="11">
    <location>
        <begin position="90"/>
        <end position="323"/>
    </location>
</feature>
<comment type="similarity">
    <text evidence="2">Belongs to the ABC transporter superfamily. ABCD family. Peroxisomal fatty acyl CoA transporter (TC 3.A.1.203) subfamily.</text>
</comment>
<evidence type="ECO:0000313" key="12">
    <source>
        <dbReference type="EMBL" id="CAD8071125.1"/>
    </source>
</evidence>
<evidence type="ECO:0000256" key="7">
    <source>
        <dbReference type="ARBA" id="ARBA00022989"/>
    </source>
</evidence>
<evidence type="ECO:0000256" key="8">
    <source>
        <dbReference type="ARBA" id="ARBA00023136"/>
    </source>
</evidence>
<dbReference type="InterPro" id="IPR017871">
    <property type="entry name" value="ABC_transporter-like_CS"/>
</dbReference>
<dbReference type="AlphaFoldDB" id="A0A8S1LYQ4"/>
<dbReference type="GO" id="GO:0015910">
    <property type="term" value="P:long-chain fatty acid import into peroxisome"/>
    <property type="evidence" value="ECO:0007669"/>
    <property type="project" value="TreeGrafter"/>
</dbReference>
<name>A0A8S1LYQ4_9CILI</name>
<dbReference type="PROSITE" id="PS00211">
    <property type="entry name" value="ABC_TRANSPORTER_1"/>
    <property type="match status" value="1"/>
</dbReference>
<accession>A0A8S1LYQ4</accession>
<dbReference type="GO" id="GO:0016887">
    <property type="term" value="F:ATP hydrolysis activity"/>
    <property type="evidence" value="ECO:0007669"/>
    <property type="project" value="InterPro"/>
</dbReference>
<evidence type="ECO:0000256" key="1">
    <source>
        <dbReference type="ARBA" id="ARBA00004585"/>
    </source>
</evidence>
<feature type="domain" description="ABC transporter" evidence="10">
    <location>
        <begin position="447"/>
        <end position="659"/>
    </location>
</feature>
<feature type="transmembrane region" description="Helical" evidence="9">
    <location>
        <begin position="226"/>
        <end position="246"/>
    </location>
</feature>
<evidence type="ECO:0000313" key="13">
    <source>
        <dbReference type="Proteomes" id="UP000692954"/>
    </source>
</evidence>
<gene>
    <name evidence="12" type="ORF">PSON_ATCC_30995.1.T0270352</name>
</gene>
<proteinExistence type="inferred from homology"/>
<dbReference type="PROSITE" id="PS50893">
    <property type="entry name" value="ABC_TRANSPORTER_2"/>
    <property type="match status" value="1"/>
</dbReference>
<keyword evidence="3" id="KW-0813">Transport</keyword>
<dbReference type="GO" id="GO:0005324">
    <property type="term" value="F:long-chain fatty acid transmembrane transporter activity"/>
    <property type="evidence" value="ECO:0007669"/>
    <property type="project" value="TreeGrafter"/>
</dbReference>
<keyword evidence="8 9" id="KW-0472">Membrane</keyword>
<dbReference type="InterPro" id="IPR011527">
    <property type="entry name" value="ABC1_TM_dom"/>
</dbReference>
<feature type="transmembrane region" description="Helical" evidence="9">
    <location>
        <begin position="23"/>
        <end position="40"/>
    </location>
</feature>
<sequence>MPPVLSKLLDVKQFMLKSTKRKVISGAVIAVILYLLKIRLTKSKTENMKVKRDEKRGKGNVDLMFFKRILKLLKIVIPRLNSPEILDLSLLTAALVARTFLSIFVANVNGQIVRAIIELDLNMFLKRIFKLGFVAIPASFVNSFLDYLNKSLAIRFRKRLTQHFHDIYLNDMIFYQLSNLDSRVANPDQRLTADIEKWANSLSQIYSNFSKPVLDIVMFSRKLAELVGYQGPMYVILYYLVSGFLLRFLSPPFGKLTAIEQRLEGDYRACHSDLVYHSEEIAFYRGHAWEKTRITNSFNNLIGHTNQIILKRLYMGVFDSMLVKYGAVMVGYAVVGLPVFGSRREEYLKSVNNDASAITRDYVRNSSLLINLAKAIGRLVVSYKEIQQLAGYTTLVAELDEVLKDLINGKYMRTMLQTNENQPGYFAQKQSLVSMNRGQIIETENTIKFEEVPIESPNNDVLAKKMTFEIQPNMNCIVTGPNGCGKSSLFRILGGLWPISGGRLYRPHIDKLFYIPQRPYLPAGTLRDQIIYPHTKLQMLRKKVSDDDLTELLRLVHLDYLVVREGGFDKCNDWNDVLSGGEKQRIAMGRLFYHKPVFAILDECTSAVSMDVEATLYQTAKMLGITLFTVSHRPSLFKHHDYMIQFDGEQGWKFKQIEHSSE</sequence>
<evidence type="ECO:0000259" key="11">
    <source>
        <dbReference type="PROSITE" id="PS50929"/>
    </source>
</evidence>
<dbReference type="Proteomes" id="UP000692954">
    <property type="component" value="Unassembled WGS sequence"/>
</dbReference>
<dbReference type="InterPro" id="IPR003439">
    <property type="entry name" value="ABC_transporter-like_ATP-bd"/>
</dbReference>
<dbReference type="GO" id="GO:0005524">
    <property type="term" value="F:ATP binding"/>
    <property type="evidence" value="ECO:0007669"/>
    <property type="project" value="UniProtKB-KW"/>
</dbReference>
<evidence type="ECO:0000256" key="4">
    <source>
        <dbReference type="ARBA" id="ARBA00022692"/>
    </source>
</evidence>
<dbReference type="PROSITE" id="PS50929">
    <property type="entry name" value="ABC_TM1F"/>
    <property type="match status" value="1"/>
</dbReference>
<dbReference type="InterPro" id="IPR050835">
    <property type="entry name" value="ABC_transporter_sub-D"/>
</dbReference>
<evidence type="ECO:0000256" key="5">
    <source>
        <dbReference type="ARBA" id="ARBA00022741"/>
    </source>
</evidence>
<evidence type="ECO:0000256" key="3">
    <source>
        <dbReference type="ARBA" id="ARBA00022448"/>
    </source>
</evidence>
<dbReference type="GO" id="GO:0007031">
    <property type="term" value="P:peroxisome organization"/>
    <property type="evidence" value="ECO:0007669"/>
    <property type="project" value="TreeGrafter"/>
</dbReference>
<dbReference type="Pfam" id="PF06472">
    <property type="entry name" value="ABC_membrane_2"/>
    <property type="match status" value="1"/>
</dbReference>
<dbReference type="PANTHER" id="PTHR11384:SF67">
    <property type="entry name" value="ATP-BINDING CASSETTE SUB-FAMILY D MEMBER 1"/>
    <property type="match status" value="1"/>
</dbReference>
<keyword evidence="7 9" id="KW-1133">Transmembrane helix</keyword>
<comment type="caution">
    <text evidence="12">The sequence shown here is derived from an EMBL/GenBank/DDBJ whole genome shotgun (WGS) entry which is preliminary data.</text>
</comment>
<dbReference type="GO" id="GO:0042760">
    <property type="term" value="P:very long-chain fatty acid catabolic process"/>
    <property type="evidence" value="ECO:0007669"/>
    <property type="project" value="TreeGrafter"/>
</dbReference>
<evidence type="ECO:0000259" key="10">
    <source>
        <dbReference type="PROSITE" id="PS50893"/>
    </source>
</evidence>
<protein>
    <submittedName>
        <fullName evidence="12">Uncharacterized protein</fullName>
    </submittedName>
</protein>
<evidence type="ECO:0000256" key="9">
    <source>
        <dbReference type="SAM" id="Phobius"/>
    </source>
</evidence>
<keyword evidence="5" id="KW-0547">Nucleotide-binding</keyword>
<keyword evidence="6" id="KW-0067">ATP-binding</keyword>
<dbReference type="FunFam" id="3.40.50.300:FF:000636">
    <property type="entry name" value="ATP-binding cassette sub-family D member 3"/>
    <property type="match status" value="1"/>
</dbReference>
<organism evidence="12 13">
    <name type="scientific">Paramecium sonneborni</name>
    <dbReference type="NCBI Taxonomy" id="65129"/>
    <lineage>
        <taxon>Eukaryota</taxon>
        <taxon>Sar</taxon>
        <taxon>Alveolata</taxon>
        <taxon>Ciliophora</taxon>
        <taxon>Intramacronucleata</taxon>
        <taxon>Oligohymenophorea</taxon>
        <taxon>Peniculida</taxon>
        <taxon>Parameciidae</taxon>
        <taxon>Paramecium</taxon>
    </lineage>
</organism>
<keyword evidence="4 9" id="KW-0812">Transmembrane</keyword>
<keyword evidence="13" id="KW-1185">Reference proteome</keyword>
<reference evidence="12" key="1">
    <citation type="submission" date="2021-01" db="EMBL/GenBank/DDBJ databases">
        <authorList>
            <consortium name="Genoscope - CEA"/>
            <person name="William W."/>
        </authorList>
    </citation>
    <scope>NUCLEOTIDE SEQUENCE</scope>
</reference>
<evidence type="ECO:0000256" key="2">
    <source>
        <dbReference type="ARBA" id="ARBA00008575"/>
    </source>
</evidence>
<dbReference type="GO" id="GO:0140359">
    <property type="term" value="F:ABC-type transporter activity"/>
    <property type="evidence" value="ECO:0007669"/>
    <property type="project" value="InterPro"/>
</dbReference>